<comment type="caution">
    <text evidence="1">The sequence shown here is derived from an EMBL/GenBank/DDBJ whole genome shotgun (WGS) entry which is preliminary data.</text>
</comment>
<dbReference type="EMBL" id="BART01011312">
    <property type="protein sequence ID" value="GAG83436.1"/>
    <property type="molecule type" value="Genomic_DNA"/>
</dbReference>
<reference evidence="1" key="1">
    <citation type="journal article" date="2014" name="Front. Microbiol.">
        <title>High frequency of phylogenetically diverse reductive dehalogenase-homologous genes in deep subseafloor sedimentary metagenomes.</title>
        <authorList>
            <person name="Kawai M."/>
            <person name="Futagami T."/>
            <person name="Toyoda A."/>
            <person name="Takaki Y."/>
            <person name="Nishi S."/>
            <person name="Hori S."/>
            <person name="Arai W."/>
            <person name="Tsubouchi T."/>
            <person name="Morono Y."/>
            <person name="Uchiyama I."/>
            <person name="Ito T."/>
            <person name="Fujiyama A."/>
            <person name="Inagaki F."/>
            <person name="Takami H."/>
        </authorList>
    </citation>
    <scope>NUCLEOTIDE SEQUENCE</scope>
    <source>
        <strain evidence="1">Expedition CK06-06</strain>
    </source>
</reference>
<proteinExistence type="predicted"/>
<evidence type="ECO:0000313" key="1">
    <source>
        <dbReference type="EMBL" id="GAG83436.1"/>
    </source>
</evidence>
<sequence length="69" mass="7823">MKSIIELGVNINLAFTIYPKNFQHSLIGQIRISDPKKEQVANAVNILQKGGQLIHESPQKFNKHNKTIK</sequence>
<name>X1CGR1_9ZZZZ</name>
<organism evidence="1">
    <name type="scientific">marine sediment metagenome</name>
    <dbReference type="NCBI Taxonomy" id="412755"/>
    <lineage>
        <taxon>unclassified sequences</taxon>
        <taxon>metagenomes</taxon>
        <taxon>ecological metagenomes</taxon>
    </lineage>
</organism>
<dbReference type="AlphaFoldDB" id="X1CGR1"/>
<protein>
    <submittedName>
        <fullName evidence="1">Uncharacterized protein</fullName>
    </submittedName>
</protein>
<gene>
    <name evidence="1" type="ORF">S01H4_24155</name>
</gene>
<accession>X1CGR1</accession>